<dbReference type="RefSeq" id="WP_087257566.1">
    <property type="nucleotide sequence ID" value="NZ_JBKXQP010000057.1"/>
</dbReference>
<feature type="transmembrane region" description="Helical" evidence="6">
    <location>
        <begin position="290"/>
        <end position="313"/>
    </location>
</feature>
<keyword evidence="3 6" id="KW-0812">Transmembrane</keyword>
<dbReference type="AlphaFoldDB" id="A0A1Y4QG78"/>
<evidence type="ECO:0000256" key="5">
    <source>
        <dbReference type="ARBA" id="ARBA00023136"/>
    </source>
</evidence>
<keyword evidence="6" id="KW-0813">Transport</keyword>
<gene>
    <name evidence="8" type="ORF">B5E91_11030</name>
</gene>
<evidence type="ECO:0000313" key="8">
    <source>
        <dbReference type="EMBL" id="OUQ04227.1"/>
    </source>
</evidence>
<evidence type="ECO:0000313" key="9">
    <source>
        <dbReference type="Proteomes" id="UP000196258"/>
    </source>
</evidence>
<dbReference type="InterPro" id="IPR003838">
    <property type="entry name" value="ABC3_permease_C"/>
</dbReference>
<dbReference type="InterPro" id="IPR027022">
    <property type="entry name" value="ABC_permease_BceB-typ"/>
</dbReference>
<feature type="transmembrane region" description="Helical" evidence="6">
    <location>
        <begin position="63"/>
        <end position="84"/>
    </location>
</feature>
<comment type="similarity">
    <text evidence="6">Belongs to the ABC-4 integral membrane protein family.</text>
</comment>
<dbReference type="GO" id="GO:0005886">
    <property type="term" value="C:plasma membrane"/>
    <property type="evidence" value="ECO:0007669"/>
    <property type="project" value="UniProtKB-SubCell"/>
</dbReference>
<evidence type="ECO:0000259" key="7">
    <source>
        <dbReference type="Pfam" id="PF02687"/>
    </source>
</evidence>
<protein>
    <recommendedName>
        <fullName evidence="7">ABC3 transporter permease C-terminal domain-containing protein</fullName>
    </recommendedName>
</protein>
<feature type="transmembrane region" description="Helical" evidence="6">
    <location>
        <begin position="20"/>
        <end position="37"/>
    </location>
</feature>
<keyword evidence="5 6" id="KW-0472">Membrane</keyword>
<sequence length="668" mass="75731">MLFKLSIQNQKKSIKDYSIYFFTLILGIAIFYIFNAVESQTSMMELSQTKSQIINVMNTALEAMSVLVSFILGFLIAYASQFLIKKRKKEFGLYLLLGMKKINVCMIIFFETVIIGFISLVIGLILGISLSQFMSLFVASLFEANMQKFVFVVSSKAIIKTILYFILIFIFVTIMDLIIVSKAKLIDLLTAHYKKEKNMIKNPYLSFILFIIACLMLAYAYYNVTVRYEMLTSQSDILIQIVLGIIGTFLIFYSISGFVLAIIKKIPNIYHRQLNSFVVSEIGNKINSTVISGSIICLLLFMTICLLSSSFSLKNFKEDSLKDTAPISASFSKKMDDPYSIKEIFNKQGIDDSIYKNSYDFYTYTSLETTIGSILGNYSVEMLNLDPTMEEYFATKLPILNESTYNKAAKLYNNKTINLNSDEYQLVGNSEIFNDALKQGNQTITFMNQTLHAKYNHTIDGFLMMNNNACFGEDCFGFIIVPDEFDLSNLNYSTNYLLVPKMSDENNKYISSSKFDQTINPENNKWQHVLISSQTDLYDESIGSSGVIIFVSLYLGFIFMISGAALLALKEMSDAIDNKGKYEILRKIGTSNQKINNALFKQMLVFFGFPLLLAIVHSIFGIQVCNIMLEIYNSDALLQSIIITAGMIIVIYGGYFLVSYLSCKRVIK</sequence>
<comment type="caution">
    <text evidence="8">The sequence shown here is derived from an EMBL/GenBank/DDBJ whole genome shotgun (WGS) entry which is preliminary data.</text>
</comment>
<feature type="transmembrane region" description="Helical" evidence="6">
    <location>
        <begin position="636"/>
        <end position="658"/>
    </location>
</feature>
<feature type="transmembrane region" description="Helical" evidence="6">
    <location>
        <begin position="603"/>
        <end position="624"/>
    </location>
</feature>
<dbReference type="Proteomes" id="UP000196258">
    <property type="component" value="Unassembled WGS sequence"/>
</dbReference>
<feature type="transmembrane region" description="Helical" evidence="6">
    <location>
        <begin position="547"/>
        <end position="569"/>
    </location>
</feature>
<keyword evidence="2 6" id="KW-1003">Cell membrane</keyword>
<name>A0A1Y4QG78_9FIRM</name>
<evidence type="ECO:0000256" key="6">
    <source>
        <dbReference type="PIRNR" id="PIRNR018968"/>
    </source>
</evidence>
<dbReference type="PANTHER" id="PTHR46795">
    <property type="entry name" value="ABC TRANSPORTER PERMEASE-RELATED-RELATED"/>
    <property type="match status" value="1"/>
</dbReference>
<dbReference type="PIRSF" id="PIRSF018968">
    <property type="entry name" value="ABC_permease_BceB"/>
    <property type="match status" value="1"/>
</dbReference>
<keyword evidence="4 6" id="KW-1133">Transmembrane helix</keyword>
<evidence type="ECO:0000256" key="3">
    <source>
        <dbReference type="ARBA" id="ARBA00022692"/>
    </source>
</evidence>
<organism evidence="8 9">
    <name type="scientific">Thomasclavelia spiroformis</name>
    <dbReference type="NCBI Taxonomy" id="29348"/>
    <lineage>
        <taxon>Bacteria</taxon>
        <taxon>Bacillati</taxon>
        <taxon>Bacillota</taxon>
        <taxon>Erysipelotrichia</taxon>
        <taxon>Erysipelotrichales</taxon>
        <taxon>Coprobacillaceae</taxon>
        <taxon>Thomasclavelia</taxon>
    </lineage>
</organism>
<accession>A0A1Y4QG78</accession>
<dbReference type="EMBL" id="NFLB01000013">
    <property type="protein sequence ID" value="OUQ04227.1"/>
    <property type="molecule type" value="Genomic_DNA"/>
</dbReference>
<dbReference type="GO" id="GO:0055085">
    <property type="term" value="P:transmembrane transport"/>
    <property type="evidence" value="ECO:0007669"/>
    <property type="project" value="UniProtKB-UniRule"/>
</dbReference>
<proteinExistence type="inferred from homology"/>
<feature type="transmembrane region" description="Helical" evidence="6">
    <location>
        <begin position="237"/>
        <end position="263"/>
    </location>
</feature>
<evidence type="ECO:0000256" key="4">
    <source>
        <dbReference type="ARBA" id="ARBA00022989"/>
    </source>
</evidence>
<feature type="transmembrane region" description="Helical" evidence="6">
    <location>
        <begin position="202"/>
        <end position="222"/>
    </location>
</feature>
<reference evidence="9" key="1">
    <citation type="submission" date="2017-04" db="EMBL/GenBank/DDBJ databases">
        <title>Function of individual gut microbiota members based on whole genome sequencing of pure cultures obtained from chicken caecum.</title>
        <authorList>
            <person name="Medvecky M."/>
            <person name="Cejkova D."/>
            <person name="Polansky O."/>
            <person name="Karasova D."/>
            <person name="Kubasova T."/>
            <person name="Cizek A."/>
            <person name="Rychlik I."/>
        </authorList>
    </citation>
    <scope>NUCLEOTIDE SEQUENCE [LARGE SCALE GENOMIC DNA]</scope>
    <source>
        <strain evidence="9">An149</strain>
    </source>
</reference>
<dbReference type="PANTHER" id="PTHR46795:SF3">
    <property type="entry name" value="ABC TRANSPORTER PERMEASE"/>
    <property type="match status" value="1"/>
</dbReference>
<dbReference type="Pfam" id="PF02687">
    <property type="entry name" value="FtsX"/>
    <property type="match status" value="1"/>
</dbReference>
<feature type="domain" description="ABC3 transporter permease C-terminal" evidence="7">
    <location>
        <begin position="64"/>
        <end position="175"/>
    </location>
</feature>
<feature type="transmembrane region" description="Helical" evidence="6">
    <location>
        <begin position="157"/>
        <end position="181"/>
    </location>
</feature>
<evidence type="ECO:0000256" key="1">
    <source>
        <dbReference type="ARBA" id="ARBA00004651"/>
    </source>
</evidence>
<evidence type="ECO:0000256" key="2">
    <source>
        <dbReference type="ARBA" id="ARBA00022475"/>
    </source>
</evidence>
<feature type="transmembrane region" description="Helical" evidence="6">
    <location>
        <begin position="104"/>
        <end position="137"/>
    </location>
</feature>
<dbReference type="InterPro" id="IPR052536">
    <property type="entry name" value="ABC-4_Integral_Memb_Prot"/>
</dbReference>
<comment type="subcellular location">
    <subcellularLocation>
        <location evidence="1 6">Cell membrane</location>
        <topology evidence="1 6">Multi-pass membrane protein</topology>
    </subcellularLocation>
</comment>